<sequence>MLPYFPFEQALFAMRLGVRALRPGEPLIEVEEPHYAEELALKQSLLADSQRVRFAALPGTLAAQWETVTELLPLMASQHPRHFTLERTGDAWHWHNHLLGTRTRFIPGDPDSLPHAPLDWLGRQVQEDLLLMDGTHEDLPLIAGQLCFPAGWCLADKLGHTALDIHAPVPGFGEQLGGATVRLMRGLKSGRPVTRVNWGISVTPQLDLAPWTQPEWRHLRQEVTVLNAGEKCYLRLERQTLSVLPTSGAILFTIHTYRAPVATEVEDPERRRLLAGVLRTLPPETRDYKGLTAFLPQLLAWLEPGAHS</sequence>
<dbReference type="RefSeq" id="WP_071902380.1">
    <property type="nucleotide sequence ID" value="NZ_MPIN01000010.1"/>
</dbReference>
<reference evidence="1 2" key="2">
    <citation type="submission" date="2016-12" db="EMBL/GenBank/DDBJ databases">
        <title>Draft Genome Sequence of Cystobacter ferrugineus Strain Cbfe23.</title>
        <authorList>
            <person name="Akbar S."/>
            <person name="Dowd S.E."/>
            <person name="Stevens D.C."/>
        </authorList>
    </citation>
    <scope>NUCLEOTIDE SEQUENCE [LARGE SCALE GENOMIC DNA]</scope>
    <source>
        <strain evidence="1 2">Cbfe23</strain>
    </source>
</reference>
<evidence type="ECO:0008006" key="3">
    <source>
        <dbReference type="Google" id="ProtNLM"/>
    </source>
</evidence>
<name>A0A1L9B2K6_9BACT</name>
<dbReference type="Pfam" id="PF11927">
    <property type="entry name" value="HODM_asu-like"/>
    <property type="match status" value="1"/>
</dbReference>
<reference evidence="2" key="1">
    <citation type="submission" date="2016-11" db="EMBL/GenBank/DDBJ databases">
        <authorList>
            <person name="Shukria A."/>
            <person name="Stevens D.C."/>
        </authorList>
    </citation>
    <scope>NUCLEOTIDE SEQUENCE [LARGE SCALE GENOMIC DNA]</scope>
    <source>
        <strain evidence="2">Cbfe23</strain>
    </source>
</reference>
<comment type="caution">
    <text evidence="1">The sequence shown here is derived from an EMBL/GenBank/DDBJ whole genome shotgun (WGS) entry which is preliminary data.</text>
</comment>
<protein>
    <recommendedName>
        <fullName evidence="3">DUF3445 domain-containing protein</fullName>
    </recommendedName>
</protein>
<dbReference type="AlphaFoldDB" id="A0A1L9B2K6"/>
<dbReference type="EMBL" id="MPIN01000010">
    <property type="protein sequence ID" value="OJH36492.1"/>
    <property type="molecule type" value="Genomic_DNA"/>
</dbReference>
<organism evidence="1 2">
    <name type="scientific">Cystobacter ferrugineus</name>
    <dbReference type="NCBI Taxonomy" id="83449"/>
    <lineage>
        <taxon>Bacteria</taxon>
        <taxon>Pseudomonadati</taxon>
        <taxon>Myxococcota</taxon>
        <taxon>Myxococcia</taxon>
        <taxon>Myxococcales</taxon>
        <taxon>Cystobacterineae</taxon>
        <taxon>Archangiaceae</taxon>
        <taxon>Cystobacter</taxon>
    </lineage>
</organism>
<accession>A0A1L9B2K6</accession>
<keyword evidence="2" id="KW-1185">Reference proteome</keyword>
<dbReference type="OrthoDB" id="5242510at2"/>
<evidence type="ECO:0000313" key="1">
    <source>
        <dbReference type="EMBL" id="OJH36492.1"/>
    </source>
</evidence>
<dbReference type="Proteomes" id="UP000182229">
    <property type="component" value="Unassembled WGS sequence"/>
</dbReference>
<gene>
    <name evidence="1" type="ORF">BON30_32545</name>
</gene>
<proteinExistence type="predicted"/>
<evidence type="ECO:0000313" key="2">
    <source>
        <dbReference type="Proteomes" id="UP000182229"/>
    </source>
</evidence>
<dbReference type="InterPro" id="IPR021848">
    <property type="entry name" value="HODM_asu-like"/>
</dbReference>